<proteinExistence type="predicted"/>
<evidence type="ECO:0000259" key="4">
    <source>
        <dbReference type="Pfam" id="PF13649"/>
    </source>
</evidence>
<dbReference type="InterPro" id="IPR029063">
    <property type="entry name" value="SAM-dependent_MTases_sf"/>
</dbReference>
<protein>
    <recommendedName>
        <fullName evidence="4">Methyltransferase domain-containing protein</fullName>
    </recommendedName>
</protein>
<feature type="domain" description="Methyltransferase" evidence="4">
    <location>
        <begin position="115"/>
        <end position="205"/>
    </location>
</feature>
<name>A0A6C0FE35_9ZZZZ</name>
<dbReference type="PANTHER" id="PTHR43861:SF1">
    <property type="entry name" value="TRANS-ACONITATE 2-METHYLTRANSFERASE"/>
    <property type="match status" value="1"/>
</dbReference>
<keyword evidence="3" id="KW-0472">Membrane</keyword>
<dbReference type="Pfam" id="PF13649">
    <property type="entry name" value="Methyltransf_25"/>
    <property type="match status" value="1"/>
</dbReference>
<dbReference type="GO" id="GO:0032259">
    <property type="term" value="P:methylation"/>
    <property type="evidence" value="ECO:0007669"/>
    <property type="project" value="UniProtKB-KW"/>
</dbReference>
<feature type="transmembrane region" description="Helical" evidence="3">
    <location>
        <begin position="34"/>
        <end position="52"/>
    </location>
</feature>
<dbReference type="CDD" id="cd02440">
    <property type="entry name" value="AdoMet_MTases"/>
    <property type="match status" value="1"/>
</dbReference>
<keyword evidence="1" id="KW-0489">Methyltransferase</keyword>
<organism evidence="5">
    <name type="scientific">viral metagenome</name>
    <dbReference type="NCBI Taxonomy" id="1070528"/>
    <lineage>
        <taxon>unclassified sequences</taxon>
        <taxon>metagenomes</taxon>
        <taxon>organismal metagenomes</taxon>
    </lineage>
</organism>
<keyword evidence="3" id="KW-1133">Transmembrane helix</keyword>
<dbReference type="EMBL" id="MN738796">
    <property type="protein sequence ID" value="QHT37435.1"/>
    <property type="molecule type" value="Genomic_DNA"/>
</dbReference>
<dbReference type="InterPro" id="IPR041698">
    <property type="entry name" value="Methyltransf_25"/>
</dbReference>
<dbReference type="GO" id="GO:0008168">
    <property type="term" value="F:methyltransferase activity"/>
    <property type="evidence" value="ECO:0007669"/>
    <property type="project" value="UniProtKB-KW"/>
</dbReference>
<accession>A0A6C0FE35</accession>
<keyword evidence="2" id="KW-0808">Transferase</keyword>
<evidence type="ECO:0000256" key="3">
    <source>
        <dbReference type="SAM" id="Phobius"/>
    </source>
</evidence>
<keyword evidence="3" id="KW-0812">Transmembrane</keyword>
<dbReference type="PANTHER" id="PTHR43861">
    <property type="entry name" value="TRANS-ACONITATE 2-METHYLTRANSFERASE-RELATED"/>
    <property type="match status" value="1"/>
</dbReference>
<dbReference type="AlphaFoldDB" id="A0A6C0FE35"/>
<evidence type="ECO:0000313" key="5">
    <source>
        <dbReference type="EMBL" id="QHT37435.1"/>
    </source>
</evidence>
<evidence type="ECO:0000256" key="1">
    <source>
        <dbReference type="ARBA" id="ARBA00022603"/>
    </source>
</evidence>
<reference evidence="5" key="1">
    <citation type="journal article" date="2020" name="Nature">
        <title>Giant virus diversity and host interactions through global metagenomics.</title>
        <authorList>
            <person name="Schulz F."/>
            <person name="Roux S."/>
            <person name="Paez-Espino D."/>
            <person name="Jungbluth S."/>
            <person name="Walsh D.A."/>
            <person name="Denef V.J."/>
            <person name="McMahon K.D."/>
            <person name="Konstantinidis K.T."/>
            <person name="Eloe-Fadrosh E.A."/>
            <person name="Kyrpides N.C."/>
            <person name="Woyke T."/>
        </authorList>
    </citation>
    <scope>NUCLEOTIDE SEQUENCE</scope>
    <source>
        <strain evidence="5">GVMAG-S-ERX555997-44</strain>
    </source>
</reference>
<dbReference type="Gene3D" id="3.40.50.150">
    <property type="entry name" value="Vaccinia Virus protein VP39"/>
    <property type="match status" value="1"/>
</dbReference>
<dbReference type="SUPFAM" id="SSF53335">
    <property type="entry name" value="S-adenosyl-L-methionine-dependent methyltransferases"/>
    <property type="match status" value="1"/>
</dbReference>
<sequence length="327" mass="38408">MVKKNLIEKTVLTFFKFIKRYSTIILKKFNKSSFWVKLFIIMALILILLNKYNKNNPLMEGFSQMKPYEIKKNDELYDDFYVGYYDEIVRDGYKTDFEFKEICYTTKPNKKKSKILDIGCGTGNLVKKFVKKGYKVKGIDKSASMVKKANKKHPECDIVKKDALNSMNHPPSSFTHILCTYFTIYYIKDKLKFFKNAYSWLKPNGTLTLHLVNRDKFNPIVNASDILSLVSAQKYAKNRITNSVIKFKNFQYKADFKLQKHKNQAIFEETFKSDKSGNVRQNEHTLYMEKQKDVLSLAKSVGFILQGKIDMKSCAYEYQYLYILKKP</sequence>
<evidence type="ECO:0000256" key="2">
    <source>
        <dbReference type="ARBA" id="ARBA00022679"/>
    </source>
</evidence>